<organism evidence="1 2">
    <name type="scientific">Candidatus Pedobacter colombiensis</name>
    <dbReference type="NCBI Taxonomy" id="3121371"/>
    <lineage>
        <taxon>Bacteria</taxon>
        <taxon>Pseudomonadati</taxon>
        <taxon>Bacteroidota</taxon>
        <taxon>Sphingobacteriia</taxon>
        <taxon>Sphingobacteriales</taxon>
        <taxon>Sphingobacteriaceae</taxon>
        <taxon>Pedobacter</taxon>
    </lineage>
</organism>
<name>A0AAJ6B956_9SPHI</name>
<protein>
    <submittedName>
        <fullName evidence="1">Uncharacterized protein</fullName>
    </submittedName>
</protein>
<gene>
    <name evidence="1" type="ORF">P0Y49_10615</name>
</gene>
<evidence type="ECO:0000313" key="2">
    <source>
        <dbReference type="Proteomes" id="UP001214530"/>
    </source>
</evidence>
<evidence type="ECO:0000313" key="1">
    <source>
        <dbReference type="EMBL" id="WEK21589.1"/>
    </source>
</evidence>
<proteinExistence type="predicted"/>
<dbReference type="Proteomes" id="UP001214530">
    <property type="component" value="Chromosome"/>
</dbReference>
<sequence>MVNKLKAMLNVNKELNELASSWYSLSELGKNTLSKQEAEKVREKQQNASQQLIPMLQKMQASKEAPYETYLEGDTFVDIYLDENGEIKDNGHYSRPAL</sequence>
<dbReference type="AlphaFoldDB" id="A0AAJ6B956"/>
<reference evidence="1" key="1">
    <citation type="submission" date="2023-03" db="EMBL/GenBank/DDBJ databases">
        <title>Andean soil-derived lignocellulolytic bacterial consortium as a source of novel taxa and putative plastic-active enzymes.</title>
        <authorList>
            <person name="Diaz-Garcia L."/>
            <person name="Chuvochina M."/>
            <person name="Feuerriegel G."/>
            <person name="Bunk B."/>
            <person name="Sproer C."/>
            <person name="Streit W.R."/>
            <person name="Rodriguez L.M."/>
            <person name="Overmann J."/>
            <person name="Jimenez D.J."/>
        </authorList>
    </citation>
    <scope>NUCLEOTIDE SEQUENCE</scope>
    <source>
        <strain evidence="1">MAG 3858</strain>
    </source>
</reference>
<accession>A0AAJ6B956</accession>
<dbReference type="EMBL" id="CP119313">
    <property type="protein sequence ID" value="WEK21589.1"/>
    <property type="molecule type" value="Genomic_DNA"/>
</dbReference>